<organism evidence="2 3">
    <name type="scientific">Taenia crassiceps</name>
    <dbReference type="NCBI Taxonomy" id="6207"/>
    <lineage>
        <taxon>Eukaryota</taxon>
        <taxon>Metazoa</taxon>
        <taxon>Spiralia</taxon>
        <taxon>Lophotrochozoa</taxon>
        <taxon>Platyhelminthes</taxon>
        <taxon>Cestoda</taxon>
        <taxon>Eucestoda</taxon>
        <taxon>Cyclophyllidea</taxon>
        <taxon>Taeniidae</taxon>
        <taxon>Taenia</taxon>
    </lineage>
</organism>
<comment type="caution">
    <text evidence="2">The sequence shown here is derived from an EMBL/GenBank/DDBJ whole genome shotgun (WGS) entry which is preliminary data.</text>
</comment>
<gene>
    <name evidence="2" type="ORF">TcWFU_002425</name>
</gene>
<evidence type="ECO:0000313" key="3">
    <source>
        <dbReference type="Proteomes" id="UP001651158"/>
    </source>
</evidence>
<sequence>MSVNIIATTTTMMFTTTSEFDHEGNSKSEEVKEERRDSHSSSSSDFTFFFFFCFPFSTVESPSHWLICVGHVIGHVHWTSHPLRLVSYPHRVGQQCCLAQHPR</sequence>
<name>A0ABR4Q7P3_9CEST</name>
<reference evidence="2 3" key="1">
    <citation type="journal article" date="2022" name="Front. Cell. Infect. Microbiol.">
        <title>The Genomes of Two Strains of Taenia crassiceps the Animal Model for the Study of Human Cysticercosis.</title>
        <authorList>
            <person name="Bobes R.J."/>
            <person name="Estrada K."/>
            <person name="Rios-Valencia D.G."/>
            <person name="Calderon-Gallegos A."/>
            <person name="de la Torre P."/>
            <person name="Carrero J.C."/>
            <person name="Sanchez-Flores A."/>
            <person name="Laclette J.P."/>
        </authorList>
    </citation>
    <scope>NUCLEOTIDE SEQUENCE [LARGE SCALE GENOMIC DNA]</scope>
    <source>
        <strain evidence="2">WFUcys</strain>
    </source>
</reference>
<evidence type="ECO:0000256" key="1">
    <source>
        <dbReference type="SAM" id="MobiDB-lite"/>
    </source>
</evidence>
<evidence type="ECO:0000313" key="2">
    <source>
        <dbReference type="EMBL" id="KAL5105704.1"/>
    </source>
</evidence>
<dbReference type="Proteomes" id="UP001651158">
    <property type="component" value="Unassembled WGS sequence"/>
</dbReference>
<keyword evidence="3" id="KW-1185">Reference proteome</keyword>
<protein>
    <submittedName>
        <fullName evidence="2">Uncharacterized protein</fullName>
    </submittedName>
</protein>
<feature type="region of interest" description="Disordered" evidence="1">
    <location>
        <begin position="18"/>
        <end position="43"/>
    </location>
</feature>
<accession>A0ABR4Q7P3</accession>
<proteinExistence type="predicted"/>
<feature type="compositionally biased region" description="Basic and acidic residues" evidence="1">
    <location>
        <begin position="19"/>
        <end position="39"/>
    </location>
</feature>
<dbReference type="EMBL" id="JAKROA010000007">
    <property type="protein sequence ID" value="KAL5105704.1"/>
    <property type="molecule type" value="Genomic_DNA"/>
</dbReference>